<reference evidence="6 7" key="1">
    <citation type="journal article" date="2021" name="Sci. Rep.">
        <title>The genome of the diatom Chaetoceros tenuissimus carries an ancient integrated fragment of an extant virus.</title>
        <authorList>
            <person name="Hongo Y."/>
            <person name="Kimura K."/>
            <person name="Takaki Y."/>
            <person name="Yoshida Y."/>
            <person name="Baba S."/>
            <person name="Kobayashi G."/>
            <person name="Nagasaki K."/>
            <person name="Hano T."/>
            <person name="Tomaru Y."/>
        </authorList>
    </citation>
    <scope>NUCLEOTIDE SEQUENCE [LARGE SCALE GENOMIC DNA]</scope>
    <source>
        <strain evidence="6 7">NIES-3715</strain>
    </source>
</reference>
<evidence type="ECO:0000256" key="3">
    <source>
        <dbReference type="ARBA" id="ARBA00022737"/>
    </source>
</evidence>
<dbReference type="FunFam" id="1.10.238.10:FF:000178">
    <property type="entry name" value="Calmodulin-2 A"/>
    <property type="match status" value="1"/>
</dbReference>
<feature type="domain" description="EF-hand" evidence="5">
    <location>
        <begin position="111"/>
        <end position="146"/>
    </location>
</feature>
<sequence>MLQIDKEDLSSVFNTFDLNNDGFISEQEFAQVIRRFGHQMNAEEIKNVMATLDSNNDGLISFQEFCRIFEQEGLHCDFELKSAFQMLDKDNSGTISMDEIQSLVAKNNQHLNKQEIKDLLYGIDINGDAELDYEEFKALMSFSLDTT</sequence>
<dbReference type="Proteomes" id="UP001054902">
    <property type="component" value="Unassembled WGS sequence"/>
</dbReference>
<dbReference type="InterPro" id="IPR018247">
    <property type="entry name" value="EF_Hand_1_Ca_BS"/>
</dbReference>
<keyword evidence="7" id="KW-1185">Reference proteome</keyword>
<dbReference type="Gene3D" id="1.10.238.10">
    <property type="entry name" value="EF-hand"/>
    <property type="match status" value="2"/>
</dbReference>
<dbReference type="GO" id="GO:0043226">
    <property type="term" value="C:organelle"/>
    <property type="evidence" value="ECO:0007669"/>
    <property type="project" value="UniProtKB-ARBA"/>
</dbReference>
<dbReference type="InterPro" id="IPR002048">
    <property type="entry name" value="EF_hand_dom"/>
</dbReference>
<evidence type="ECO:0000313" key="6">
    <source>
        <dbReference type="EMBL" id="GFH49321.1"/>
    </source>
</evidence>
<dbReference type="SMART" id="SM00054">
    <property type="entry name" value="EFh"/>
    <property type="match status" value="4"/>
</dbReference>
<dbReference type="PROSITE" id="PS00018">
    <property type="entry name" value="EF_HAND_1"/>
    <property type="match status" value="3"/>
</dbReference>
<evidence type="ECO:0000313" key="7">
    <source>
        <dbReference type="Proteomes" id="UP001054902"/>
    </source>
</evidence>
<accession>A0AAD3H3U6</accession>
<protein>
    <recommendedName>
        <fullName evidence="5">EF-hand domain-containing protein</fullName>
    </recommendedName>
</protein>
<dbReference type="InterPro" id="IPR011992">
    <property type="entry name" value="EF-hand-dom_pair"/>
</dbReference>
<dbReference type="EMBL" id="BLLK01000038">
    <property type="protein sequence ID" value="GFH49321.1"/>
    <property type="molecule type" value="Genomic_DNA"/>
</dbReference>
<dbReference type="AlphaFoldDB" id="A0AAD3H3U6"/>
<keyword evidence="4" id="KW-0106">Calcium</keyword>
<evidence type="ECO:0000256" key="4">
    <source>
        <dbReference type="ARBA" id="ARBA00022837"/>
    </source>
</evidence>
<dbReference type="GO" id="GO:0005509">
    <property type="term" value="F:calcium ion binding"/>
    <property type="evidence" value="ECO:0007669"/>
    <property type="project" value="InterPro"/>
</dbReference>
<dbReference type="InterPro" id="IPR039647">
    <property type="entry name" value="EF_hand_pair_protein_CML-like"/>
</dbReference>
<keyword evidence="3" id="KW-0677">Repeat</keyword>
<dbReference type="Pfam" id="PF13499">
    <property type="entry name" value="EF-hand_7"/>
    <property type="match status" value="2"/>
</dbReference>
<organism evidence="6 7">
    <name type="scientific">Chaetoceros tenuissimus</name>
    <dbReference type="NCBI Taxonomy" id="426638"/>
    <lineage>
        <taxon>Eukaryota</taxon>
        <taxon>Sar</taxon>
        <taxon>Stramenopiles</taxon>
        <taxon>Ochrophyta</taxon>
        <taxon>Bacillariophyta</taxon>
        <taxon>Coscinodiscophyceae</taxon>
        <taxon>Chaetocerotophycidae</taxon>
        <taxon>Chaetocerotales</taxon>
        <taxon>Chaetocerotaceae</taxon>
        <taxon>Chaetoceros</taxon>
    </lineage>
</organism>
<feature type="domain" description="EF-hand" evidence="5">
    <location>
        <begin position="4"/>
        <end position="39"/>
    </location>
</feature>
<feature type="domain" description="EF-hand" evidence="5">
    <location>
        <begin position="40"/>
        <end position="75"/>
    </location>
</feature>
<proteinExistence type="inferred from homology"/>
<comment type="similarity">
    <text evidence="1">Belongs to the centrin family.</text>
</comment>
<comment type="caution">
    <text evidence="6">The sequence shown here is derived from an EMBL/GenBank/DDBJ whole genome shotgun (WGS) entry which is preliminary data.</text>
</comment>
<dbReference type="SUPFAM" id="SSF47473">
    <property type="entry name" value="EF-hand"/>
    <property type="match status" value="1"/>
</dbReference>
<evidence type="ECO:0000256" key="2">
    <source>
        <dbReference type="ARBA" id="ARBA00022723"/>
    </source>
</evidence>
<dbReference type="PROSITE" id="PS50222">
    <property type="entry name" value="EF_HAND_2"/>
    <property type="match status" value="4"/>
</dbReference>
<name>A0AAD3H3U6_9STRA</name>
<dbReference type="PANTHER" id="PTHR10891">
    <property type="entry name" value="EF-HAND CALCIUM-BINDING DOMAIN CONTAINING PROTEIN"/>
    <property type="match status" value="1"/>
</dbReference>
<evidence type="ECO:0000256" key="1">
    <source>
        <dbReference type="ARBA" id="ARBA00005253"/>
    </source>
</evidence>
<gene>
    <name evidence="6" type="ORF">CTEN210_05797</name>
</gene>
<evidence type="ECO:0000259" key="5">
    <source>
        <dbReference type="PROSITE" id="PS50222"/>
    </source>
</evidence>
<feature type="domain" description="EF-hand" evidence="5">
    <location>
        <begin position="79"/>
        <end position="110"/>
    </location>
</feature>
<keyword evidence="2" id="KW-0479">Metal-binding</keyword>
<dbReference type="CDD" id="cd00051">
    <property type="entry name" value="EFh"/>
    <property type="match status" value="1"/>
</dbReference>